<dbReference type="EMBL" id="GG704966">
    <property type="protein sequence ID" value="EEY95921.1"/>
    <property type="molecule type" value="Genomic_DNA"/>
</dbReference>
<feature type="transmembrane region" description="Helical" evidence="1">
    <location>
        <begin position="32"/>
        <end position="54"/>
    </location>
</feature>
<sequence>MAFLLKGCLDISVMKKEFFLNLTRIIEVNPKIYLSIIVGIAGCLVLFVAEAVHIQKIIELLNTKDQAVLRAAIEPIADKYSWSRWSLLILALIWSSFAYSSTKKKLGLKS</sequence>
<dbReference type="AlphaFoldDB" id="D0SCR6"/>
<evidence type="ECO:0000313" key="3">
    <source>
        <dbReference type="Proteomes" id="UP000012047"/>
    </source>
</evidence>
<reference evidence="3" key="1">
    <citation type="journal article" date="2012" name="PLoS ONE">
        <title>The success of Acinetobacter species; genetic, metabolic and virulence attributes.</title>
        <authorList>
            <person name="Peleg A.Y."/>
            <person name="de Breij A."/>
            <person name="Adams M.D."/>
            <person name="Cerqueira G.M."/>
            <person name="Mocali S."/>
            <person name="Galardini M."/>
            <person name="Nibbering P.H."/>
            <person name="Earl A.M."/>
            <person name="Ward D.V."/>
            <person name="Paterson D.L."/>
            <person name="Seifert H."/>
            <person name="Dijkshoorn L."/>
        </authorList>
    </citation>
    <scope>NUCLEOTIDE SEQUENCE [LARGE SCALE GENOMIC DNA]</scope>
    <source>
        <strain evidence="3">SH046</strain>
    </source>
</reference>
<organism evidence="2 3">
    <name type="scientific">Acinetobacter johnsonii SH046</name>
    <dbReference type="NCBI Taxonomy" id="575586"/>
    <lineage>
        <taxon>Bacteria</taxon>
        <taxon>Pseudomonadati</taxon>
        <taxon>Pseudomonadota</taxon>
        <taxon>Gammaproteobacteria</taxon>
        <taxon>Moraxellales</taxon>
        <taxon>Moraxellaceae</taxon>
        <taxon>Acinetobacter</taxon>
    </lineage>
</organism>
<dbReference type="Proteomes" id="UP000012047">
    <property type="component" value="Unassembled WGS sequence"/>
</dbReference>
<evidence type="ECO:0000256" key="1">
    <source>
        <dbReference type="SAM" id="Phobius"/>
    </source>
</evidence>
<dbReference type="eggNOG" id="ENOG5031I2T">
    <property type="taxonomic scope" value="Bacteria"/>
</dbReference>
<keyword evidence="1" id="KW-0472">Membrane</keyword>
<feature type="transmembrane region" description="Helical" evidence="1">
    <location>
        <begin position="82"/>
        <end position="100"/>
    </location>
</feature>
<proteinExistence type="predicted"/>
<name>D0SCR6_ACIJO</name>
<protein>
    <submittedName>
        <fullName evidence="2">Uncharacterized protein</fullName>
    </submittedName>
</protein>
<dbReference type="HOGENOM" id="CLU_2379732_0_0_6"/>
<accession>D0SCR6</accession>
<gene>
    <name evidence="2" type="ORF">HMPREF0016_01639</name>
</gene>
<keyword evidence="1" id="KW-0812">Transmembrane</keyword>
<keyword evidence="1" id="KW-1133">Transmembrane helix</keyword>
<evidence type="ECO:0000313" key="2">
    <source>
        <dbReference type="EMBL" id="EEY95921.1"/>
    </source>
</evidence>